<name>A0A5P6P175_9BRAD</name>
<sequence>MDIEHELLRQLESRAQTLHLVLHRGHRASVDLVQNVLETRVSNHHMQSCPALERPVLLGWFVGQMMKVLNSNADTDEMLRKAVAEAGQKKT</sequence>
<reference evidence="2" key="1">
    <citation type="submission" date="2019-10" db="EMBL/GenBank/DDBJ databases">
        <title>Complete Genome Sequence of Bradyrhizobium betae type strain PL7HG1T.</title>
        <authorList>
            <person name="Bromfield E.S.P."/>
            <person name="Cloutier S."/>
        </authorList>
    </citation>
    <scope>NUCLEOTIDE SEQUENCE [LARGE SCALE GENOMIC DNA]</scope>
    <source>
        <strain evidence="2">PL7HG1</strain>
    </source>
</reference>
<gene>
    <name evidence="1" type="ORF">F8237_06540</name>
</gene>
<proteinExistence type="predicted"/>
<dbReference type="Proteomes" id="UP000325641">
    <property type="component" value="Chromosome"/>
</dbReference>
<dbReference type="KEGG" id="bbet:F8237_06540"/>
<dbReference type="AlphaFoldDB" id="A0A5P6P175"/>
<accession>A0A5P6P175</accession>
<evidence type="ECO:0000313" key="2">
    <source>
        <dbReference type="Proteomes" id="UP000325641"/>
    </source>
</evidence>
<evidence type="ECO:0000313" key="1">
    <source>
        <dbReference type="EMBL" id="QFI72072.1"/>
    </source>
</evidence>
<protein>
    <submittedName>
        <fullName evidence="1">Uncharacterized protein</fullName>
    </submittedName>
</protein>
<dbReference type="RefSeq" id="WP_151643004.1">
    <property type="nucleotide sequence ID" value="NZ_CP044543.1"/>
</dbReference>
<dbReference type="EMBL" id="CP044543">
    <property type="protein sequence ID" value="QFI72072.1"/>
    <property type="molecule type" value="Genomic_DNA"/>
</dbReference>
<organism evidence="1 2">
    <name type="scientific">Bradyrhizobium betae</name>
    <dbReference type="NCBI Taxonomy" id="244734"/>
    <lineage>
        <taxon>Bacteria</taxon>
        <taxon>Pseudomonadati</taxon>
        <taxon>Pseudomonadota</taxon>
        <taxon>Alphaproteobacteria</taxon>
        <taxon>Hyphomicrobiales</taxon>
        <taxon>Nitrobacteraceae</taxon>
        <taxon>Bradyrhizobium</taxon>
    </lineage>
</organism>